<sequence length="49" mass="5646">MDFKCRITDGFFCKSMTLSSSCTLWYNFFLGLLPPLDTCLTETRIEPDS</sequence>
<protein>
    <submittedName>
        <fullName evidence="1">Uncharacterized protein</fullName>
    </submittedName>
</protein>
<dbReference type="EMBL" id="GGEC01061821">
    <property type="protein sequence ID" value="MBX42305.1"/>
    <property type="molecule type" value="Transcribed_RNA"/>
</dbReference>
<reference evidence="1" key="1">
    <citation type="submission" date="2018-02" db="EMBL/GenBank/DDBJ databases">
        <title>Rhizophora mucronata_Transcriptome.</title>
        <authorList>
            <person name="Meera S.P."/>
            <person name="Sreeshan A."/>
            <person name="Augustine A."/>
        </authorList>
    </citation>
    <scope>NUCLEOTIDE SEQUENCE</scope>
    <source>
        <tissue evidence="1">Leaf</tissue>
    </source>
</reference>
<proteinExistence type="predicted"/>
<name>A0A2P2NIJ9_RHIMU</name>
<accession>A0A2P2NIJ9</accession>
<evidence type="ECO:0000313" key="1">
    <source>
        <dbReference type="EMBL" id="MBX42305.1"/>
    </source>
</evidence>
<organism evidence="1">
    <name type="scientific">Rhizophora mucronata</name>
    <name type="common">Asiatic mangrove</name>
    <dbReference type="NCBI Taxonomy" id="61149"/>
    <lineage>
        <taxon>Eukaryota</taxon>
        <taxon>Viridiplantae</taxon>
        <taxon>Streptophyta</taxon>
        <taxon>Embryophyta</taxon>
        <taxon>Tracheophyta</taxon>
        <taxon>Spermatophyta</taxon>
        <taxon>Magnoliopsida</taxon>
        <taxon>eudicotyledons</taxon>
        <taxon>Gunneridae</taxon>
        <taxon>Pentapetalae</taxon>
        <taxon>rosids</taxon>
        <taxon>fabids</taxon>
        <taxon>Malpighiales</taxon>
        <taxon>Rhizophoraceae</taxon>
        <taxon>Rhizophora</taxon>
    </lineage>
</organism>
<dbReference type="AlphaFoldDB" id="A0A2P2NIJ9"/>